<accession>A0A7S2HV55</accession>
<gene>
    <name evidence="1" type="ORF">CBRE1094_LOCUS29077</name>
</gene>
<dbReference type="AlphaFoldDB" id="A0A7S2HV55"/>
<proteinExistence type="predicted"/>
<protein>
    <submittedName>
        <fullName evidence="1">Uncharacterized protein</fullName>
    </submittedName>
</protein>
<evidence type="ECO:0000313" key="1">
    <source>
        <dbReference type="EMBL" id="CAD9500466.1"/>
    </source>
</evidence>
<organism evidence="1">
    <name type="scientific">Haptolina brevifila</name>
    <dbReference type="NCBI Taxonomy" id="156173"/>
    <lineage>
        <taxon>Eukaryota</taxon>
        <taxon>Haptista</taxon>
        <taxon>Haptophyta</taxon>
        <taxon>Prymnesiophyceae</taxon>
        <taxon>Prymnesiales</taxon>
        <taxon>Prymnesiaceae</taxon>
        <taxon>Haptolina</taxon>
    </lineage>
</organism>
<dbReference type="EMBL" id="HBGU01053225">
    <property type="protein sequence ID" value="CAD9500466.1"/>
    <property type="molecule type" value="Transcribed_RNA"/>
</dbReference>
<reference evidence="1" key="1">
    <citation type="submission" date="2021-01" db="EMBL/GenBank/DDBJ databases">
        <authorList>
            <person name="Corre E."/>
            <person name="Pelletier E."/>
            <person name="Niang G."/>
            <person name="Scheremetjew M."/>
            <person name="Finn R."/>
            <person name="Kale V."/>
            <person name="Holt S."/>
            <person name="Cochrane G."/>
            <person name="Meng A."/>
            <person name="Brown T."/>
            <person name="Cohen L."/>
        </authorList>
    </citation>
    <scope>NUCLEOTIDE SEQUENCE</scope>
    <source>
        <strain evidence="1">UTEX LB 985</strain>
    </source>
</reference>
<name>A0A7S2HV55_9EUKA</name>
<sequence length="179" mass="18485">MVALLGVYALLGFSPTRRELLSNAVAVAGLSATVSPSAALAVSARTGVASPFTGEFNDPKHPGCLRSVKVVGAKLGADGRKERQASAYVKGVDGDNADVKTCSTQPELSSVWSLQGKVSEDGSSIFVDFSPKGGPSNLVGKWDTFGDAPGIAFSDGNKWTKVASGTPERRPKLVTLSSD</sequence>